<keyword evidence="2" id="KW-0812">Transmembrane</keyword>
<evidence type="ECO:0000313" key="3">
    <source>
        <dbReference type="EMBL" id="SFF99354.1"/>
    </source>
</evidence>
<organism evidence="3 4">
    <name type="scientific">Sporolactobacillus nakayamae</name>
    <dbReference type="NCBI Taxonomy" id="269670"/>
    <lineage>
        <taxon>Bacteria</taxon>
        <taxon>Bacillati</taxon>
        <taxon>Bacillota</taxon>
        <taxon>Bacilli</taxon>
        <taxon>Bacillales</taxon>
        <taxon>Sporolactobacillaceae</taxon>
        <taxon>Sporolactobacillus</taxon>
    </lineage>
</organism>
<proteinExistence type="predicted"/>
<dbReference type="EMBL" id="FOOY01000003">
    <property type="protein sequence ID" value="SFF99354.1"/>
    <property type="molecule type" value="Genomic_DNA"/>
</dbReference>
<keyword evidence="2" id="KW-1133">Transmembrane helix</keyword>
<evidence type="ECO:0000256" key="2">
    <source>
        <dbReference type="SAM" id="Phobius"/>
    </source>
</evidence>
<accession>A0A1I2N680</accession>
<name>A0A1I2N680_9BACL</name>
<evidence type="ECO:0000313" key="4">
    <source>
        <dbReference type="Proteomes" id="UP000198752"/>
    </source>
</evidence>
<protein>
    <submittedName>
        <fullName evidence="3">Uncharacterized protein</fullName>
    </submittedName>
</protein>
<evidence type="ECO:0000256" key="1">
    <source>
        <dbReference type="SAM" id="MobiDB-lite"/>
    </source>
</evidence>
<feature type="compositionally biased region" description="Polar residues" evidence="1">
    <location>
        <begin position="1"/>
        <end position="14"/>
    </location>
</feature>
<keyword evidence="2" id="KW-0472">Membrane</keyword>
<feature type="region of interest" description="Disordered" evidence="1">
    <location>
        <begin position="1"/>
        <end position="30"/>
    </location>
</feature>
<dbReference type="AlphaFoldDB" id="A0A1I2N680"/>
<dbReference type="RefSeq" id="WP_245733981.1">
    <property type="nucleotide sequence ID" value="NZ_FOOY01000003.1"/>
</dbReference>
<gene>
    <name evidence="3" type="ORF">SAMN02982927_00320</name>
</gene>
<dbReference type="Proteomes" id="UP000198752">
    <property type="component" value="Unassembled WGS sequence"/>
</dbReference>
<reference evidence="4" key="1">
    <citation type="submission" date="2016-10" db="EMBL/GenBank/DDBJ databases">
        <authorList>
            <person name="Varghese N."/>
            <person name="Submissions S."/>
        </authorList>
    </citation>
    <scope>NUCLEOTIDE SEQUENCE [LARGE SCALE GENOMIC DNA]</scope>
    <source>
        <strain evidence="4">ATCC 700379</strain>
    </source>
</reference>
<keyword evidence="4" id="KW-1185">Reference proteome</keyword>
<feature type="transmembrane region" description="Helical" evidence="2">
    <location>
        <begin position="98"/>
        <end position="115"/>
    </location>
</feature>
<sequence>MTDNYNASEQQFFVPQTMDDRNTNSSPNNQSINDLCRKYMNYHVIAQMADGSRIEGIIEDVNDQGVVMLVPEDVNENDRYFYGPGPGPRPRYRRFNRFLFPFLLFSVPFLFPYPYY</sequence>